<keyword evidence="5" id="KW-0430">Lectin</keyword>
<name>A0A6N8S8E9_9HYPH</name>
<evidence type="ECO:0000256" key="7">
    <source>
        <dbReference type="SAM" id="SignalP"/>
    </source>
</evidence>
<reference evidence="8 9" key="1">
    <citation type="submission" date="2019-12" db="EMBL/GenBank/DDBJ databases">
        <title>Shinella kummerowiae sp. nov., a symbiotic bacterium isolated from root nodules of the herbal legume Kummerowia stipulacea.</title>
        <authorList>
            <person name="Gao J."/>
        </authorList>
    </citation>
    <scope>NUCLEOTIDE SEQUENCE [LARGE SCALE GENOMIC DNA]</scope>
    <source>
        <strain evidence="8 9">CCBAU 25048</strain>
    </source>
</reference>
<gene>
    <name evidence="8" type="ORF">GR138_07220</name>
</gene>
<protein>
    <recommendedName>
        <fullName evidence="3">Lectin-like protein BA14k</fullName>
    </recommendedName>
</protein>
<dbReference type="Proteomes" id="UP000435802">
    <property type="component" value="Unassembled WGS sequence"/>
</dbReference>
<evidence type="ECO:0000256" key="3">
    <source>
        <dbReference type="ARBA" id="ARBA00020552"/>
    </source>
</evidence>
<keyword evidence="9" id="KW-1185">Reference proteome</keyword>
<dbReference type="InterPro" id="IPR012413">
    <property type="entry name" value="BA14K"/>
</dbReference>
<evidence type="ECO:0000313" key="8">
    <source>
        <dbReference type="EMBL" id="MXN44973.1"/>
    </source>
</evidence>
<sequence>MSKIRNLVFGCAMSIASAIAPMGVAEAVPLAVPKVETKSDVTRAQVEFCYGYGCERRHYRRYDRPYYGGYERRYYRPRYYRPRYERPRYYGGGRNAHVRWCSNRYRTYDPYTNRYHAGGGVYRMCYSPYR</sequence>
<comment type="function">
    <text evidence="6">Has immunoglobulin-binding and hemagglutination properties, and can bind to mannose. Essential for virulence. May be involved in LPS biosynthesis or polysaccharide transport.</text>
</comment>
<keyword evidence="7" id="KW-0732">Signal</keyword>
<evidence type="ECO:0000256" key="5">
    <source>
        <dbReference type="ARBA" id="ARBA00022734"/>
    </source>
</evidence>
<evidence type="ECO:0000256" key="1">
    <source>
        <dbReference type="ARBA" id="ARBA00004167"/>
    </source>
</evidence>
<comment type="similarity">
    <text evidence="2">Belongs to the BA14k family.</text>
</comment>
<dbReference type="Pfam" id="PF07886">
    <property type="entry name" value="BA14K"/>
    <property type="match status" value="1"/>
</dbReference>
<feature type="signal peptide" evidence="7">
    <location>
        <begin position="1"/>
        <end position="27"/>
    </location>
</feature>
<dbReference type="AlphaFoldDB" id="A0A6N8S8E9"/>
<accession>A0A6N8S8E9</accession>
<organism evidence="8 9">
    <name type="scientific">Shinella kummerowiae</name>
    <dbReference type="NCBI Taxonomy" id="417745"/>
    <lineage>
        <taxon>Bacteria</taxon>
        <taxon>Pseudomonadati</taxon>
        <taxon>Pseudomonadota</taxon>
        <taxon>Alphaproteobacteria</taxon>
        <taxon>Hyphomicrobiales</taxon>
        <taxon>Rhizobiaceae</taxon>
        <taxon>Shinella</taxon>
    </lineage>
</organism>
<evidence type="ECO:0000256" key="2">
    <source>
        <dbReference type="ARBA" id="ARBA00010270"/>
    </source>
</evidence>
<evidence type="ECO:0000313" key="9">
    <source>
        <dbReference type="Proteomes" id="UP000435802"/>
    </source>
</evidence>
<comment type="subcellular location">
    <subcellularLocation>
        <location evidence="1">Membrane</location>
        <topology evidence="1">Single-pass membrane protein</topology>
    </subcellularLocation>
</comment>
<keyword evidence="4" id="KW-0472">Membrane</keyword>
<evidence type="ECO:0000256" key="4">
    <source>
        <dbReference type="ARBA" id="ARBA00022475"/>
    </source>
</evidence>
<comment type="caution">
    <text evidence="8">The sequence shown here is derived from an EMBL/GenBank/DDBJ whole genome shotgun (WGS) entry which is preliminary data.</text>
</comment>
<dbReference type="EMBL" id="WUMK01000002">
    <property type="protein sequence ID" value="MXN44973.1"/>
    <property type="molecule type" value="Genomic_DNA"/>
</dbReference>
<dbReference type="GO" id="GO:0030246">
    <property type="term" value="F:carbohydrate binding"/>
    <property type="evidence" value="ECO:0007669"/>
    <property type="project" value="UniProtKB-KW"/>
</dbReference>
<dbReference type="RefSeq" id="WP_160857920.1">
    <property type="nucleotide sequence ID" value="NZ_WUMK01000002.1"/>
</dbReference>
<dbReference type="GO" id="GO:0016020">
    <property type="term" value="C:membrane"/>
    <property type="evidence" value="ECO:0007669"/>
    <property type="project" value="UniProtKB-SubCell"/>
</dbReference>
<evidence type="ECO:0000256" key="6">
    <source>
        <dbReference type="ARBA" id="ARBA00025321"/>
    </source>
</evidence>
<keyword evidence="4" id="KW-1003">Cell membrane</keyword>
<feature type="chain" id="PRO_5026812750" description="Lectin-like protein BA14k" evidence="7">
    <location>
        <begin position="28"/>
        <end position="130"/>
    </location>
</feature>
<proteinExistence type="inferred from homology"/>
<dbReference type="OrthoDB" id="8117189at2"/>